<protein>
    <recommendedName>
        <fullName evidence="1">Heterokaryon incompatibility domain-containing protein</fullName>
    </recommendedName>
</protein>
<name>A0ABR2Y0G8_9PEZI</name>
<dbReference type="InterPro" id="IPR010730">
    <property type="entry name" value="HET"/>
</dbReference>
<dbReference type="PANTHER" id="PTHR33112:SF16">
    <property type="entry name" value="HETEROKARYON INCOMPATIBILITY DOMAIN-CONTAINING PROTEIN"/>
    <property type="match status" value="1"/>
</dbReference>
<dbReference type="EMBL" id="JARVKM010000010">
    <property type="protein sequence ID" value="KAK9779563.1"/>
    <property type="molecule type" value="Genomic_DNA"/>
</dbReference>
<evidence type="ECO:0000313" key="3">
    <source>
        <dbReference type="Proteomes" id="UP001465668"/>
    </source>
</evidence>
<evidence type="ECO:0000313" key="2">
    <source>
        <dbReference type="EMBL" id="KAK9779563.1"/>
    </source>
</evidence>
<proteinExistence type="predicted"/>
<dbReference type="Proteomes" id="UP001465668">
    <property type="component" value="Unassembled WGS sequence"/>
</dbReference>
<accession>A0ABR2Y0G8</accession>
<organism evidence="2 3">
    <name type="scientific">Seiridium cardinale</name>
    <dbReference type="NCBI Taxonomy" id="138064"/>
    <lineage>
        <taxon>Eukaryota</taxon>
        <taxon>Fungi</taxon>
        <taxon>Dikarya</taxon>
        <taxon>Ascomycota</taxon>
        <taxon>Pezizomycotina</taxon>
        <taxon>Sordariomycetes</taxon>
        <taxon>Xylariomycetidae</taxon>
        <taxon>Amphisphaeriales</taxon>
        <taxon>Sporocadaceae</taxon>
        <taxon>Seiridium</taxon>
    </lineage>
</organism>
<comment type="caution">
    <text evidence="2">The sequence shown here is derived from an EMBL/GenBank/DDBJ whole genome shotgun (WGS) entry which is preliminary data.</text>
</comment>
<evidence type="ECO:0000259" key="1">
    <source>
        <dbReference type="Pfam" id="PF06985"/>
    </source>
</evidence>
<reference evidence="2 3" key="1">
    <citation type="submission" date="2024-02" db="EMBL/GenBank/DDBJ databases">
        <title>First draft genome assembly of two strains of Seiridium cardinale.</title>
        <authorList>
            <person name="Emiliani G."/>
            <person name="Scali E."/>
        </authorList>
    </citation>
    <scope>NUCLEOTIDE SEQUENCE [LARGE SCALE GENOMIC DNA]</scope>
    <source>
        <strain evidence="2 3">BM-138-000479</strain>
    </source>
</reference>
<dbReference type="PANTHER" id="PTHR33112">
    <property type="entry name" value="DOMAIN PROTEIN, PUTATIVE-RELATED"/>
    <property type="match status" value="1"/>
</dbReference>
<feature type="domain" description="Heterokaryon incompatibility" evidence="1">
    <location>
        <begin position="279"/>
        <end position="424"/>
    </location>
</feature>
<sequence>MASTTFDQVHDLLKSTDPSLSYKPQVQARLSTIASPHSCDHCEKILVDGDSFKEKPLIDRGEGRYFRKTGSSLKLSYGLNEAIAASREGCQFYEWFLDALSADLVQPSKVNFPIHRIQFQLAFESDGTINCGPIVEAVGNAGESVRLVDKVVIGESWSRLSICAPRDDPVSRIVPHRPAETDVFSSRSIEFSKDCLTTCMRYHEQCRSEWLKADLLRMAQDRHSLNDINLPRESIALEDLPTRLLKIENVLGSAKLNVRLIDVTELSISEQTKIAASGFAALSYCWGKEGNPIQLILQSHDELKQGIPASSLPATIHDAMRFASAIGLEYTWVDALCIFQDSPQDKELEIMRMGSYYGTNTLTLCAASADGSSTGLNGAEPRSLYRVPPLRLRCSADNDMGQIILYSDLELRESITGRGWTLQESLLSRRILIFSHQLYWCCVTANAECEGAIPRLSKEPNRNFGFPESLVPGIYPAQVLRDYPPEVQWYLGVSDFTKRRLGVDSDKLLAISAFASRTHTRFRVCGGPCDDEPLGRHRRSPGESISYVAGLFLSRRDSFLSAQQLFWQPSKTSECTRAKTYRAPSWSWAAVDGELKLSDNDVGSSYSIQDYNVVLTNPSAPYGSVQGAALHLSGCSMRPLQDSLIFSVQVVDIADSSSEYGVSILPDTPPDGDDIANAIEGSSNTHLFLLQLSEDATGNFYSAIRPIRGKFYGCIGLVVTPVSGAASNNYQRLGSFNFYRAVHEDETEMEKSMDAFFHVPKQDIILL</sequence>
<gene>
    <name evidence="2" type="ORF">SCAR479_03629</name>
</gene>
<keyword evidence="3" id="KW-1185">Reference proteome</keyword>
<dbReference type="Pfam" id="PF06985">
    <property type="entry name" value="HET"/>
    <property type="match status" value="1"/>
</dbReference>